<dbReference type="Proteomes" id="UP000717696">
    <property type="component" value="Unassembled WGS sequence"/>
</dbReference>
<comment type="caution">
    <text evidence="2">The sequence shown here is derived from an EMBL/GenBank/DDBJ whole genome shotgun (WGS) entry which is preliminary data.</text>
</comment>
<proteinExistence type="predicted"/>
<feature type="transmembrane region" description="Helical" evidence="1">
    <location>
        <begin position="458"/>
        <end position="479"/>
    </location>
</feature>
<dbReference type="EMBL" id="JAGMUU010000008">
    <property type="protein sequence ID" value="KAH7147042.1"/>
    <property type="molecule type" value="Genomic_DNA"/>
</dbReference>
<organism evidence="2 3">
    <name type="scientific">Dactylonectria estremocensis</name>
    <dbReference type="NCBI Taxonomy" id="1079267"/>
    <lineage>
        <taxon>Eukaryota</taxon>
        <taxon>Fungi</taxon>
        <taxon>Dikarya</taxon>
        <taxon>Ascomycota</taxon>
        <taxon>Pezizomycotina</taxon>
        <taxon>Sordariomycetes</taxon>
        <taxon>Hypocreomycetidae</taxon>
        <taxon>Hypocreales</taxon>
        <taxon>Nectriaceae</taxon>
        <taxon>Dactylonectria</taxon>
    </lineage>
</organism>
<dbReference type="AlphaFoldDB" id="A0A9P9EXG4"/>
<evidence type="ECO:0000313" key="3">
    <source>
        <dbReference type="Proteomes" id="UP000717696"/>
    </source>
</evidence>
<reference evidence="2" key="1">
    <citation type="journal article" date="2021" name="Nat. Commun.">
        <title>Genetic determinants of endophytism in the Arabidopsis root mycobiome.</title>
        <authorList>
            <person name="Mesny F."/>
            <person name="Miyauchi S."/>
            <person name="Thiergart T."/>
            <person name="Pickel B."/>
            <person name="Atanasova L."/>
            <person name="Karlsson M."/>
            <person name="Huettel B."/>
            <person name="Barry K.W."/>
            <person name="Haridas S."/>
            <person name="Chen C."/>
            <person name="Bauer D."/>
            <person name="Andreopoulos W."/>
            <person name="Pangilinan J."/>
            <person name="LaButti K."/>
            <person name="Riley R."/>
            <person name="Lipzen A."/>
            <person name="Clum A."/>
            <person name="Drula E."/>
            <person name="Henrissat B."/>
            <person name="Kohler A."/>
            <person name="Grigoriev I.V."/>
            <person name="Martin F.M."/>
            <person name="Hacquard S."/>
        </authorList>
    </citation>
    <scope>NUCLEOTIDE SEQUENCE</scope>
    <source>
        <strain evidence="2">MPI-CAGE-AT-0021</strain>
    </source>
</reference>
<dbReference type="PANTHER" id="PTHR35395">
    <property type="entry name" value="DUF6536 DOMAIN-CONTAINING PROTEIN"/>
    <property type="match status" value="1"/>
</dbReference>
<feature type="transmembrane region" description="Helical" evidence="1">
    <location>
        <begin position="231"/>
        <end position="250"/>
    </location>
</feature>
<keyword evidence="1" id="KW-1133">Transmembrane helix</keyword>
<feature type="transmembrane region" description="Helical" evidence="1">
    <location>
        <begin position="404"/>
        <end position="423"/>
    </location>
</feature>
<name>A0A9P9EXG4_9HYPO</name>
<gene>
    <name evidence="2" type="ORF">B0J13DRAFT_524756</name>
</gene>
<keyword evidence="1" id="KW-0812">Transmembrane</keyword>
<sequence>MLSASSVPLHLFFNASVTESKTSTDFQVIVAPESFLNGVPFSAPGAGAARYRLLPTDLLNYNEFLDEIAANATEWKKMDLQKCLSIYDSPGKSLSAHRQLVMVAHNEGEAKTKGWNTTAMIDFEWSDFDDASTGTGLLNETNSIWLVKSFERTDESVGKRHNNQAQMDPKDFVENDKNDWVHYRIGLDPDTGFITPDESFFSLSVPRLEVEYCLSEPFVAPCEVLVQNNTLLVVCIFCLAKSVFYLASIIQFRRYNPLITPGDAVESFITRPDPTTKNMCWVTRRPKPFKKPSYRLAWFGSRSWAQGPRQWKTKPRRLGSSSIFGLNSANGDVELNDDWAKTPMGAAMQVNRVQLGLSIAYMAYNGLFTRMISEREWASFSPSFRSLRVSCPKGSQRSTYRLQLLYWWSVPLMAVSGTMHWLVSNYAYTQTYISYPSFPPYRGVQPADKTGIGFSTRATLITFIIGTILAFIPLALAAFKIPGNIVTAANNSAVISAACHSIPAESMEMTDAIPSRERLLELAETGETADADAERTTQILYSMSIQQLKWGVVSRTSGRADDSGHLAFGTMDQEVRPPVNGDWRFKEEHS</sequence>
<protein>
    <submittedName>
        <fullName evidence="2">Uncharacterized protein</fullName>
    </submittedName>
</protein>
<accession>A0A9P9EXG4</accession>
<dbReference type="PANTHER" id="PTHR35395:SF1">
    <property type="entry name" value="DUF6536 DOMAIN-CONTAINING PROTEIN"/>
    <property type="match status" value="1"/>
</dbReference>
<dbReference type="OrthoDB" id="5429634at2759"/>
<evidence type="ECO:0000256" key="1">
    <source>
        <dbReference type="SAM" id="Phobius"/>
    </source>
</evidence>
<evidence type="ECO:0000313" key="2">
    <source>
        <dbReference type="EMBL" id="KAH7147042.1"/>
    </source>
</evidence>
<keyword evidence="3" id="KW-1185">Reference proteome</keyword>
<keyword evidence="1" id="KW-0472">Membrane</keyword>